<comment type="similarity">
    <text evidence="1">Belongs to the sigma-70 factor family. ECF subfamily.</text>
</comment>
<keyword evidence="3" id="KW-0731">Sigma factor</keyword>
<dbReference type="Pfam" id="PF08281">
    <property type="entry name" value="Sigma70_r4_2"/>
    <property type="match status" value="1"/>
</dbReference>
<evidence type="ECO:0000256" key="4">
    <source>
        <dbReference type="ARBA" id="ARBA00023163"/>
    </source>
</evidence>
<dbReference type="STRING" id="378794.GCA_001570625_01095"/>
<reference evidence="7 8" key="1">
    <citation type="journal article" date="2018" name="Nat. Biotechnol.">
        <title>A standardized bacterial taxonomy based on genome phylogeny substantially revises the tree of life.</title>
        <authorList>
            <person name="Parks D.H."/>
            <person name="Chuvochina M."/>
            <person name="Waite D.W."/>
            <person name="Rinke C."/>
            <person name="Skarshewski A."/>
            <person name="Chaumeil P.A."/>
            <person name="Hugenholtz P."/>
        </authorList>
    </citation>
    <scope>NUCLEOTIDE SEQUENCE [LARGE SCALE GENOMIC DNA]</scope>
    <source>
        <strain evidence="7">UBA10948</strain>
    </source>
</reference>
<evidence type="ECO:0000259" key="6">
    <source>
        <dbReference type="Pfam" id="PF08281"/>
    </source>
</evidence>
<dbReference type="PANTHER" id="PTHR43133:SF62">
    <property type="entry name" value="RNA POLYMERASE SIGMA FACTOR SIGZ"/>
    <property type="match status" value="1"/>
</dbReference>
<dbReference type="Pfam" id="PF04542">
    <property type="entry name" value="Sigma70_r2"/>
    <property type="match status" value="1"/>
</dbReference>
<evidence type="ECO:0000313" key="7">
    <source>
        <dbReference type="EMBL" id="HBK53830.1"/>
    </source>
</evidence>
<dbReference type="SUPFAM" id="SSF88659">
    <property type="entry name" value="Sigma3 and sigma4 domains of RNA polymerase sigma factors"/>
    <property type="match status" value="1"/>
</dbReference>
<accession>A0A354YWV7</accession>
<proteinExistence type="inferred from homology"/>
<dbReference type="InterPro" id="IPR014284">
    <property type="entry name" value="RNA_pol_sigma-70_dom"/>
</dbReference>
<dbReference type="InterPro" id="IPR007627">
    <property type="entry name" value="RNA_pol_sigma70_r2"/>
</dbReference>
<gene>
    <name evidence="7" type="ORF">DDZ44_07840</name>
</gene>
<evidence type="ECO:0000313" key="8">
    <source>
        <dbReference type="Proteomes" id="UP000263273"/>
    </source>
</evidence>
<dbReference type="Gene3D" id="1.10.10.10">
    <property type="entry name" value="Winged helix-like DNA-binding domain superfamily/Winged helix DNA-binding domain"/>
    <property type="match status" value="1"/>
</dbReference>
<dbReference type="Gene3D" id="1.10.1740.10">
    <property type="match status" value="1"/>
</dbReference>
<dbReference type="GO" id="GO:0016987">
    <property type="term" value="F:sigma factor activity"/>
    <property type="evidence" value="ECO:0007669"/>
    <property type="project" value="UniProtKB-KW"/>
</dbReference>
<dbReference type="CDD" id="cd06171">
    <property type="entry name" value="Sigma70_r4"/>
    <property type="match status" value="1"/>
</dbReference>
<dbReference type="NCBIfam" id="TIGR02937">
    <property type="entry name" value="sigma70-ECF"/>
    <property type="match status" value="1"/>
</dbReference>
<sequence length="173" mass="20480">MLYDFGRESEFERMYEDYFSKIYNYIFYRLLHREQTEELVSDIFLKVVVHLDSFQPGKASFNTWIFTIARNLLTDYYRKSKIIISIDDEGFPESALAVDIDQQCRLIEDEERQELYRALVLLNDQQRNVIALKYYGGFNNREISRITGINESTVSSLCTRGIKKLQTLLNATR</sequence>
<organism evidence="7 8">
    <name type="scientific">Syntrophomonas wolfei</name>
    <dbReference type="NCBI Taxonomy" id="863"/>
    <lineage>
        <taxon>Bacteria</taxon>
        <taxon>Bacillati</taxon>
        <taxon>Bacillota</taxon>
        <taxon>Clostridia</taxon>
        <taxon>Eubacteriales</taxon>
        <taxon>Syntrophomonadaceae</taxon>
        <taxon>Syntrophomonas</taxon>
    </lineage>
</organism>
<dbReference type="InterPro" id="IPR013325">
    <property type="entry name" value="RNA_pol_sigma_r2"/>
</dbReference>
<dbReference type="Proteomes" id="UP000263273">
    <property type="component" value="Unassembled WGS sequence"/>
</dbReference>
<dbReference type="PANTHER" id="PTHR43133">
    <property type="entry name" value="RNA POLYMERASE ECF-TYPE SIGMA FACTO"/>
    <property type="match status" value="1"/>
</dbReference>
<keyword evidence="4" id="KW-0804">Transcription</keyword>
<feature type="domain" description="RNA polymerase sigma-70 region 2" evidence="5">
    <location>
        <begin position="14"/>
        <end position="81"/>
    </location>
</feature>
<feature type="domain" description="RNA polymerase sigma factor 70 region 4 type 2" evidence="6">
    <location>
        <begin position="112"/>
        <end position="165"/>
    </location>
</feature>
<dbReference type="GO" id="GO:0006352">
    <property type="term" value="P:DNA-templated transcription initiation"/>
    <property type="evidence" value="ECO:0007669"/>
    <property type="project" value="InterPro"/>
</dbReference>
<dbReference type="InterPro" id="IPR013324">
    <property type="entry name" value="RNA_pol_sigma_r3/r4-like"/>
</dbReference>
<protein>
    <submittedName>
        <fullName evidence="7">RNA polymerase subunit sigma-24</fullName>
    </submittedName>
</protein>
<dbReference type="EMBL" id="DNZF01000173">
    <property type="protein sequence ID" value="HBK53830.1"/>
    <property type="molecule type" value="Genomic_DNA"/>
</dbReference>
<evidence type="ECO:0000259" key="5">
    <source>
        <dbReference type="Pfam" id="PF04542"/>
    </source>
</evidence>
<dbReference type="SUPFAM" id="SSF88946">
    <property type="entry name" value="Sigma2 domain of RNA polymerase sigma factors"/>
    <property type="match status" value="1"/>
</dbReference>
<comment type="caution">
    <text evidence="7">The sequence shown here is derived from an EMBL/GenBank/DDBJ whole genome shotgun (WGS) entry which is preliminary data.</text>
</comment>
<evidence type="ECO:0000256" key="3">
    <source>
        <dbReference type="ARBA" id="ARBA00023082"/>
    </source>
</evidence>
<dbReference type="InterPro" id="IPR036388">
    <property type="entry name" value="WH-like_DNA-bd_sf"/>
</dbReference>
<evidence type="ECO:0000256" key="2">
    <source>
        <dbReference type="ARBA" id="ARBA00023015"/>
    </source>
</evidence>
<name>A0A354YWV7_9FIRM</name>
<evidence type="ECO:0000256" key="1">
    <source>
        <dbReference type="ARBA" id="ARBA00010641"/>
    </source>
</evidence>
<dbReference type="InterPro" id="IPR013249">
    <property type="entry name" value="RNA_pol_sigma70_r4_t2"/>
</dbReference>
<dbReference type="InterPro" id="IPR039425">
    <property type="entry name" value="RNA_pol_sigma-70-like"/>
</dbReference>
<dbReference type="GO" id="GO:0003677">
    <property type="term" value="F:DNA binding"/>
    <property type="evidence" value="ECO:0007669"/>
    <property type="project" value="InterPro"/>
</dbReference>
<keyword evidence="2" id="KW-0805">Transcription regulation</keyword>
<dbReference type="AlphaFoldDB" id="A0A354YWV7"/>